<dbReference type="PANTHER" id="PTHR35205:SF1">
    <property type="entry name" value="ZU5 DOMAIN-CONTAINING PROTEIN"/>
    <property type="match status" value="1"/>
</dbReference>
<sequence>MSGEFGLAGYRFQYHVIVLTALELWCGSDDRGVESIVIEGRPGAEKVDYELIGRISTDDGVVQVKSRWGSKAWSPTELLGLLMSLERDASGSARLELVANGTFSFKARQFIELLDQAHGLSDENLARTVKQLTTTRKPDVAMLEALRRSSVRVQPYGLSELRERVRNQLRRVRSAAGQGIGVQAAELLRAYLLGLAMDKSEADDVAGRTLHRGEFLEALSASRADVEAALAARWGVPIGLVNREHAVRRDELLQEVTKHLAGEAGLHTTDGQVRTCVLTGPAGIGKTTLAQQYALDNAAEFDWIYQLTVHGDDDVTAKGEVLGEELEQFASWLEGRGVTIRRGPHRSPADAAGAVTEALAGCSQSWLLILDNATAADTIASLLPASGYGAVLITTRNSAWHSPHPIVKVDELTLEQGRALIQRRLADLDLADADADALCSTLGGFPLSLVTATSYLRSTRESIGNFLETLGDEVRRLDALDFPLQRLDDYPRTAVAAVNLALQRLRAREGNLPADAIAVLARASVVFPDRIPVQLLATDRSTFIASVAALTELSLIDRWQDSAKRDWVRVHRAVQDVVRAELGMHPDELRETLLAVELAATDLMVDCMRAMDMVTGGALRLHAITLAERLVQHGAQSWQTTTAMLSNAASIARFQGDLADAQRLVKEALDLIPPGDYDPQIAGRRGRTLATLAQLQLEHDEVEDARSTLEAARRVHDMHRIIPAHFEALVECVAVQCRLEAHLATDQAEVRAQFEKVKALPEPTHQAALVRASCLVTIAREMVWKAGVRSDFRDCAEQLLALIGHRDHEEPAAAATAHMALAEAHGSEGAVDAAWRHFRQFKQIVSGIAGIDPAFEVDESIELALGLLGVCMDEVTGFPYRDISRLIQMLLADIDDQVAEVDWAATQRDWMSIRLSSLKALYAAQNGHVDEYQRYAREVKRLVRQYRKKLPGNVEAMARNIRVVAPLARFQQTRRLGLKPGENLSNSLSAPARPKYEPERCRHFDLLPTRPIPSDVEDAGAEVPGVGTELVVNRVQGIATHTALLDELIGDDLPSAQEVEDVLREPVTKPQVAVDHLIGAWRLIDTVSYRIGEITGESIDDVRNKCKDSLIRSQHDNMVDTVPTRMILHCFNSGWYPELNQILTQLDRDGMVRVLADLIGVECQLAEELAGLTGASVAEVVSQIRGLATDFDGTVRYPGGNSYNVATGTIRIGRSITGSDMSLWLNDPETGTVDHVWILGDSGAGKSNSLRIVLLEAVGSGLFHIFPSDPRNEHGFDRLWRSAVDTPAWIATNAADTMRNLEAAVRVVKARAASESVSSPTAERPGILFGIDDADDVLRLPRGRELIRYIVTHGQAVGVGMVAVIRDLDCVGGDEVLCREIANARSTVFVGLVTSDKWEELRSDYQSRPQE</sequence>
<reference evidence="2" key="1">
    <citation type="journal article" date="2019" name="Int. J. Syst. Evol. Microbiol.">
        <title>The Global Catalogue of Microorganisms (GCM) 10K type strain sequencing project: providing services to taxonomists for standard genome sequencing and annotation.</title>
        <authorList>
            <consortium name="The Broad Institute Genomics Platform"/>
            <consortium name="The Broad Institute Genome Sequencing Center for Infectious Disease"/>
            <person name="Wu L."/>
            <person name="Ma J."/>
        </authorList>
    </citation>
    <scope>NUCLEOTIDE SEQUENCE [LARGE SCALE GENOMIC DNA]</scope>
    <source>
        <strain evidence="2">CCUG 60214</strain>
    </source>
</reference>
<evidence type="ECO:0008006" key="3">
    <source>
        <dbReference type="Google" id="ProtNLM"/>
    </source>
</evidence>
<dbReference type="PANTHER" id="PTHR35205">
    <property type="entry name" value="NB-ARC AND TPR DOMAIN PROTEIN"/>
    <property type="match status" value="1"/>
</dbReference>
<dbReference type="InterPro" id="IPR027417">
    <property type="entry name" value="P-loop_NTPase"/>
</dbReference>
<organism evidence="1 2">
    <name type="scientific">Saccharothrix hoggarensis</name>
    <dbReference type="NCBI Taxonomy" id="913853"/>
    <lineage>
        <taxon>Bacteria</taxon>
        <taxon>Bacillati</taxon>
        <taxon>Actinomycetota</taxon>
        <taxon>Actinomycetes</taxon>
        <taxon>Pseudonocardiales</taxon>
        <taxon>Pseudonocardiaceae</taxon>
        <taxon>Saccharothrix</taxon>
    </lineage>
</organism>
<evidence type="ECO:0000313" key="1">
    <source>
        <dbReference type="EMBL" id="MFD1147888.1"/>
    </source>
</evidence>
<dbReference type="InterPro" id="IPR011990">
    <property type="entry name" value="TPR-like_helical_dom_sf"/>
</dbReference>
<accession>A0ABW3QSQ0</accession>
<gene>
    <name evidence="1" type="ORF">ACFQ3T_12190</name>
</gene>
<comment type="caution">
    <text evidence="1">The sequence shown here is derived from an EMBL/GenBank/DDBJ whole genome shotgun (WGS) entry which is preliminary data.</text>
</comment>
<dbReference type="EMBL" id="JBHTLK010000049">
    <property type="protein sequence ID" value="MFD1147888.1"/>
    <property type="molecule type" value="Genomic_DNA"/>
</dbReference>
<dbReference type="Proteomes" id="UP001597168">
    <property type="component" value="Unassembled WGS sequence"/>
</dbReference>
<keyword evidence="2" id="KW-1185">Reference proteome</keyword>
<protein>
    <recommendedName>
        <fullName evidence="3">NB-ARC domain-containing protein</fullName>
    </recommendedName>
</protein>
<evidence type="ECO:0000313" key="2">
    <source>
        <dbReference type="Proteomes" id="UP001597168"/>
    </source>
</evidence>
<name>A0ABW3QSQ0_9PSEU</name>
<dbReference type="RefSeq" id="WP_380723350.1">
    <property type="nucleotide sequence ID" value="NZ_JBHTLK010000049.1"/>
</dbReference>
<dbReference type="SUPFAM" id="SSF52540">
    <property type="entry name" value="P-loop containing nucleoside triphosphate hydrolases"/>
    <property type="match status" value="2"/>
</dbReference>
<dbReference type="Gene3D" id="3.40.50.300">
    <property type="entry name" value="P-loop containing nucleotide triphosphate hydrolases"/>
    <property type="match status" value="2"/>
</dbReference>
<dbReference type="Gene3D" id="1.25.40.10">
    <property type="entry name" value="Tetratricopeptide repeat domain"/>
    <property type="match status" value="1"/>
</dbReference>
<proteinExistence type="predicted"/>